<organism evidence="2 3">
    <name type="scientific">Podospora fimiseda</name>
    <dbReference type="NCBI Taxonomy" id="252190"/>
    <lineage>
        <taxon>Eukaryota</taxon>
        <taxon>Fungi</taxon>
        <taxon>Dikarya</taxon>
        <taxon>Ascomycota</taxon>
        <taxon>Pezizomycotina</taxon>
        <taxon>Sordariomycetes</taxon>
        <taxon>Sordariomycetidae</taxon>
        <taxon>Sordariales</taxon>
        <taxon>Podosporaceae</taxon>
        <taxon>Podospora</taxon>
    </lineage>
</organism>
<name>A0AAN7BKR3_9PEZI</name>
<reference evidence="2" key="1">
    <citation type="journal article" date="2023" name="Mol. Phylogenet. Evol.">
        <title>Genome-scale phylogeny and comparative genomics of the fungal order Sordariales.</title>
        <authorList>
            <person name="Hensen N."/>
            <person name="Bonometti L."/>
            <person name="Westerberg I."/>
            <person name="Brannstrom I.O."/>
            <person name="Guillou S."/>
            <person name="Cros-Aarteil S."/>
            <person name="Calhoun S."/>
            <person name="Haridas S."/>
            <person name="Kuo A."/>
            <person name="Mondo S."/>
            <person name="Pangilinan J."/>
            <person name="Riley R."/>
            <person name="LaButti K."/>
            <person name="Andreopoulos B."/>
            <person name="Lipzen A."/>
            <person name="Chen C."/>
            <person name="Yan M."/>
            <person name="Daum C."/>
            <person name="Ng V."/>
            <person name="Clum A."/>
            <person name="Steindorff A."/>
            <person name="Ohm R.A."/>
            <person name="Martin F."/>
            <person name="Silar P."/>
            <person name="Natvig D.O."/>
            <person name="Lalanne C."/>
            <person name="Gautier V."/>
            <person name="Ament-Velasquez S.L."/>
            <person name="Kruys A."/>
            <person name="Hutchinson M.I."/>
            <person name="Powell A.J."/>
            <person name="Barry K."/>
            <person name="Miller A.N."/>
            <person name="Grigoriev I.V."/>
            <person name="Debuchy R."/>
            <person name="Gladieux P."/>
            <person name="Hiltunen Thoren M."/>
            <person name="Johannesson H."/>
        </authorList>
    </citation>
    <scope>NUCLEOTIDE SEQUENCE</scope>
    <source>
        <strain evidence="2">CBS 990.96</strain>
    </source>
</reference>
<dbReference type="Gene3D" id="3.40.50.720">
    <property type="entry name" value="NAD(P)-binding Rossmann-like Domain"/>
    <property type="match status" value="1"/>
</dbReference>
<comment type="caution">
    <text evidence="2">The sequence shown here is derived from an EMBL/GenBank/DDBJ whole genome shotgun (WGS) entry which is preliminary data.</text>
</comment>
<keyword evidence="3" id="KW-1185">Reference proteome</keyword>
<dbReference type="PANTHER" id="PTHR43544:SF2">
    <property type="entry name" value="OXIDOREDUCTASE"/>
    <property type="match status" value="1"/>
</dbReference>
<evidence type="ECO:0000256" key="1">
    <source>
        <dbReference type="ARBA" id="ARBA00006484"/>
    </source>
</evidence>
<proteinExistence type="inferred from homology"/>
<dbReference type="InterPro" id="IPR051468">
    <property type="entry name" value="Fungal_SecMetab_SDRs"/>
</dbReference>
<dbReference type="EMBL" id="MU865371">
    <property type="protein sequence ID" value="KAK4225255.1"/>
    <property type="molecule type" value="Genomic_DNA"/>
</dbReference>
<dbReference type="Proteomes" id="UP001301958">
    <property type="component" value="Unassembled WGS sequence"/>
</dbReference>
<dbReference type="InterPro" id="IPR002347">
    <property type="entry name" value="SDR_fam"/>
</dbReference>
<dbReference type="InterPro" id="IPR036291">
    <property type="entry name" value="NAD(P)-bd_dom_sf"/>
</dbReference>
<dbReference type="Pfam" id="PF00106">
    <property type="entry name" value="adh_short"/>
    <property type="match status" value="1"/>
</dbReference>
<accession>A0AAN7BKR3</accession>
<dbReference type="PANTHER" id="PTHR43544">
    <property type="entry name" value="SHORT-CHAIN DEHYDROGENASE/REDUCTASE"/>
    <property type="match status" value="1"/>
</dbReference>
<gene>
    <name evidence="2" type="ORF">QBC38DRAFT_511188</name>
</gene>
<dbReference type="SUPFAM" id="SSF51735">
    <property type="entry name" value="NAD(P)-binding Rossmann-fold domains"/>
    <property type="match status" value="1"/>
</dbReference>
<evidence type="ECO:0000313" key="2">
    <source>
        <dbReference type="EMBL" id="KAK4225255.1"/>
    </source>
</evidence>
<dbReference type="AlphaFoldDB" id="A0AAN7BKR3"/>
<sequence length="612" mass="69170">MNNLKVDSYWRNFLATKTPEIIAKQLLKDAARLDEGRWPSHLAMHMPLVKETLALEVANYLTPSRDLPLNIKRFIYKTIIRRLRKSIREGDIFRERPLPEDGYLLAADYHAEYLDLFADRKSKTAPIDQRGPPTMLEVQHALHVLRYVQSSGISEEAVEEVERVMDLVEEQCAFDNEIQQEDEASEDGECEKELDISWRQVVKKYQIFRPFVRPRICYICGFLLLNPHPFYRAMCLPCGAFNYAGNAICMPNSMRLPEMTALVTGARINLGYFSALRLLRCGARVIATSRYPNDAVLRYSRELDFNQWKHRLKVIGADFRLAQHAFALVKATKIILAQWGTEKLDILINNAAQTITESVHEEEYAVLQDKEMRLKAAGMNLIQETEGYEPQVRCGLPPLALYGGAADTGTKLLLGSARDNEKTETASGALTFPEPYTKSSWIQTISEIPYEEVISAHAINALVPLILCRELLPIMGNSTPPSGRTKPLGYILNISSREGLFETSPRHIRKQGTKVHNNMNKAALNMITQTEASTAWKTRRVAMNSIDPGYLSHAPEMDAHHGGELPLTWEDGVGRVLWPVAIGEVEGDAVWGRFLKHYGASDEDSFNVDRSI</sequence>
<reference evidence="2" key="2">
    <citation type="submission" date="2023-05" db="EMBL/GenBank/DDBJ databases">
        <authorList>
            <consortium name="Lawrence Berkeley National Laboratory"/>
            <person name="Steindorff A."/>
            <person name="Hensen N."/>
            <person name="Bonometti L."/>
            <person name="Westerberg I."/>
            <person name="Brannstrom I.O."/>
            <person name="Guillou S."/>
            <person name="Cros-Aarteil S."/>
            <person name="Calhoun S."/>
            <person name="Haridas S."/>
            <person name="Kuo A."/>
            <person name="Mondo S."/>
            <person name="Pangilinan J."/>
            <person name="Riley R."/>
            <person name="Labutti K."/>
            <person name="Andreopoulos B."/>
            <person name="Lipzen A."/>
            <person name="Chen C."/>
            <person name="Yanf M."/>
            <person name="Daum C."/>
            <person name="Ng V."/>
            <person name="Clum A."/>
            <person name="Ohm R."/>
            <person name="Martin F."/>
            <person name="Silar P."/>
            <person name="Natvig D."/>
            <person name="Lalanne C."/>
            <person name="Gautier V."/>
            <person name="Ament-Velasquez S.L."/>
            <person name="Kruys A."/>
            <person name="Hutchinson M.I."/>
            <person name="Powell A.J."/>
            <person name="Barry K."/>
            <person name="Miller A.N."/>
            <person name="Grigoriev I.V."/>
            <person name="Debuchy R."/>
            <person name="Gladieux P."/>
            <person name="Thoren M.H."/>
            <person name="Johannesson H."/>
        </authorList>
    </citation>
    <scope>NUCLEOTIDE SEQUENCE</scope>
    <source>
        <strain evidence="2">CBS 990.96</strain>
    </source>
</reference>
<protein>
    <submittedName>
        <fullName evidence="2">3-oxoacyl-reductase 4</fullName>
    </submittedName>
</protein>
<dbReference type="GO" id="GO:0005737">
    <property type="term" value="C:cytoplasm"/>
    <property type="evidence" value="ECO:0007669"/>
    <property type="project" value="TreeGrafter"/>
</dbReference>
<comment type="similarity">
    <text evidence="1">Belongs to the short-chain dehydrogenases/reductases (SDR) family.</text>
</comment>
<evidence type="ECO:0000313" key="3">
    <source>
        <dbReference type="Proteomes" id="UP001301958"/>
    </source>
</evidence>
<dbReference type="GO" id="GO:0016491">
    <property type="term" value="F:oxidoreductase activity"/>
    <property type="evidence" value="ECO:0007669"/>
    <property type="project" value="TreeGrafter"/>
</dbReference>